<proteinExistence type="predicted"/>
<gene>
    <name evidence="2" type="ORF">JCGZ_01801</name>
</gene>
<feature type="domain" description="Aminotransferase-like plant mobile" evidence="1">
    <location>
        <begin position="188"/>
        <end position="290"/>
    </location>
</feature>
<accession>A0A067JTU2</accession>
<sequence>MSQISEIPASAYTLEMEILGAFPDIPTFNGEPVPVSRNPLTPGTRPLQLLPLSGTEFPVRYETSRMRGFQSELRDAAVEWHGASAEMRYAAVLLGAQFGRSCVTRPFGHVTRLCSCVTRLRFKLFLAAITGLRFTGPAPPLDARYQTATFGAQLVRSLLGVTSQTRYTVQGCMSYEMVFRFWAERIRTRLEAWRELLEEARPAAPAYTQEERDQAARSFLFYIISSQLLCTSQNKGDSAVLACLRDLSQVGSFDWATLGLAHLYHGLDVWTRGSGESNWLFILEVWSYEYCIYSGGPSGNSPVLAQRYQEICQRFRFARSYIGRLYSEQHELV</sequence>
<keyword evidence="3" id="KW-1185">Reference proteome</keyword>
<reference evidence="2 3" key="1">
    <citation type="journal article" date="2014" name="PLoS ONE">
        <title>Global Analysis of Gene Expression Profiles in Physic Nut (Jatropha curcas L.) Seedlings Exposed to Salt Stress.</title>
        <authorList>
            <person name="Zhang L."/>
            <person name="Zhang C."/>
            <person name="Wu P."/>
            <person name="Chen Y."/>
            <person name="Li M."/>
            <person name="Jiang H."/>
            <person name="Wu G."/>
        </authorList>
    </citation>
    <scope>NUCLEOTIDE SEQUENCE [LARGE SCALE GENOMIC DNA]</scope>
    <source>
        <strain evidence="3">cv. GZQX0401</strain>
        <tissue evidence="2">Young leaves</tissue>
    </source>
</reference>
<dbReference type="InterPro" id="IPR019557">
    <property type="entry name" value="AminoTfrase-like_pln_mobile"/>
</dbReference>
<evidence type="ECO:0000259" key="1">
    <source>
        <dbReference type="Pfam" id="PF10536"/>
    </source>
</evidence>
<name>A0A067JTU2_JATCU</name>
<evidence type="ECO:0000313" key="3">
    <source>
        <dbReference type="Proteomes" id="UP000027138"/>
    </source>
</evidence>
<dbReference type="EMBL" id="KK915320">
    <property type="protein sequence ID" value="KDP22969.1"/>
    <property type="molecule type" value="Genomic_DNA"/>
</dbReference>
<organism evidence="2 3">
    <name type="scientific">Jatropha curcas</name>
    <name type="common">Barbados nut</name>
    <dbReference type="NCBI Taxonomy" id="180498"/>
    <lineage>
        <taxon>Eukaryota</taxon>
        <taxon>Viridiplantae</taxon>
        <taxon>Streptophyta</taxon>
        <taxon>Embryophyta</taxon>
        <taxon>Tracheophyta</taxon>
        <taxon>Spermatophyta</taxon>
        <taxon>Magnoliopsida</taxon>
        <taxon>eudicotyledons</taxon>
        <taxon>Gunneridae</taxon>
        <taxon>Pentapetalae</taxon>
        <taxon>rosids</taxon>
        <taxon>fabids</taxon>
        <taxon>Malpighiales</taxon>
        <taxon>Euphorbiaceae</taxon>
        <taxon>Crotonoideae</taxon>
        <taxon>Jatropheae</taxon>
        <taxon>Jatropha</taxon>
    </lineage>
</organism>
<evidence type="ECO:0000313" key="2">
    <source>
        <dbReference type="EMBL" id="KDP22969.1"/>
    </source>
</evidence>
<dbReference type="Proteomes" id="UP000027138">
    <property type="component" value="Unassembled WGS sequence"/>
</dbReference>
<protein>
    <recommendedName>
        <fullName evidence="1">Aminotransferase-like plant mobile domain-containing protein</fullName>
    </recommendedName>
</protein>
<dbReference type="Pfam" id="PF10536">
    <property type="entry name" value="PMD"/>
    <property type="match status" value="1"/>
</dbReference>
<dbReference type="AlphaFoldDB" id="A0A067JTU2"/>